<feature type="transmembrane region" description="Helical" evidence="4">
    <location>
        <begin position="759"/>
        <end position="783"/>
    </location>
</feature>
<keyword evidence="2 4" id="KW-1133">Transmembrane helix</keyword>
<feature type="chain" id="PRO_5032934833" description="Protein-tyrosine-phosphatase" evidence="5">
    <location>
        <begin position="21"/>
        <end position="1126"/>
    </location>
</feature>
<protein>
    <recommendedName>
        <fullName evidence="10">Protein-tyrosine-phosphatase</fullName>
    </recommendedName>
</protein>
<evidence type="ECO:0000259" key="6">
    <source>
        <dbReference type="PROSITE" id="PS50055"/>
    </source>
</evidence>
<organism evidence="8 9">
    <name type="scientific">Rotaria sordida</name>
    <dbReference type="NCBI Taxonomy" id="392033"/>
    <lineage>
        <taxon>Eukaryota</taxon>
        <taxon>Metazoa</taxon>
        <taxon>Spiralia</taxon>
        <taxon>Gnathifera</taxon>
        <taxon>Rotifera</taxon>
        <taxon>Eurotatoria</taxon>
        <taxon>Bdelloidea</taxon>
        <taxon>Philodinida</taxon>
        <taxon>Philodinidae</taxon>
        <taxon>Rotaria</taxon>
    </lineage>
</organism>
<dbReference type="PRINTS" id="PR00700">
    <property type="entry name" value="PRTYPHPHTASE"/>
</dbReference>
<dbReference type="SUPFAM" id="SSF52799">
    <property type="entry name" value="(Phosphotyrosine protein) phosphatases II"/>
    <property type="match status" value="1"/>
</dbReference>
<feature type="domain" description="Tyrosine-protein phosphatase" evidence="6">
    <location>
        <begin position="862"/>
        <end position="1119"/>
    </location>
</feature>
<dbReference type="PROSITE" id="PS50055">
    <property type="entry name" value="TYR_PHOSPHATASE_PTP"/>
    <property type="match status" value="1"/>
</dbReference>
<feature type="signal peptide" evidence="5">
    <location>
        <begin position="1"/>
        <end position="20"/>
    </location>
</feature>
<dbReference type="EMBL" id="CAJNOU010000334">
    <property type="protein sequence ID" value="CAF0962832.1"/>
    <property type="molecule type" value="Genomic_DNA"/>
</dbReference>
<sequence length="1126" mass="132166">MSNRPIVVLILLWNCQNLMSYYHVHEDSIDERNISITSPENFYFETFIESSTIEQTSVSNYQIFDSNETSTSFFSPITIFITEVSVPLLFSIISLTIRTSRIEQYEYFYSIDILINSTCSSKRESNITLIFQSLLFNETKRCLFPSKHHGLMTCENFTYGVRYTVDGYLLCGTRNVTLSIRKELCGNEKKIYFIKILINLLELIKPKYINSTNSPTSIDALFFLPGLFYRLIIELTSVNQTCSIEYSSISSPFYHCLFKNLIPAQWFILTYYASTDNDQAPSGDVTIVYTELEDFYFRCELNKNNQQIDFYWTNLIASGYSNLTISILTEEYKQLWIISCDPYTSKNICSTKQYYLESGREYYIIAKLKKILPNYNGQKTETCSIKTNLSQIPINSIRHEFLNETIVRLTWLNHPFYVQVQLRNLETNLLENPIEYNQKTALFIHLTEASIYRLEFNISKIHWSSLIQITDYYIQTDFKKLIIENIIRLSENTLIVNINQYNLSTIKIIYCIEEIIDDSLKFCSISNIFNQLIPGSIYNISISIHRDSFQNIFIWKKQTIYKLINTNPSPLRIHTWKSNEYCVAELINRFSISYSTECILNEKIYNCNQLRCGCRYQFHILFNQTNINSLCSKFQCDIQLNNSNFTNVQFQTPLESIKNLRIISLSPILREIQVDFDRPYGCFDRFSLICEIIPLKQRRIFINSTICTDLIPDEFYRIYIETKQIGLETVISNIIETQLILTSNINNEITKKGSNLQSIIIPCVIAILLILILIILVAFYFVYRYNRRKQLTQRDRQQRTTINHTNRTTKMNNIVNQVNIYSNSKQIYPTESKKNILTSRPIRIKDLPFEYEKLIANNYYNLSDEFNKLQNNLQQIPEITQCNQSFKNRYKDIIPYEHSRVKLIPVDECDPGYINANFISGLHNPREYIACQGPLKSTINDHWKMIWEQNVMIIVMLTGLIERGMNKCEQYWPLDLNHAEIFGDISVCVTACVNVTAYELRYIELKKNDEIRTIKHYAFKMWDDHTIPTNSNILINFIRLIRSECHPEDYGPLLVHCSAGVGRSGTFIALDCLLQQFDKLSFSGYLDIYGTIFNMRQCRDKMVQNEHQYLFIYRCLKEEYEKTSGN</sequence>
<dbReference type="InterPro" id="IPR016130">
    <property type="entry name" value="Tyr_Pase_AS"/>
</dbReference>
<proteinExistence type="predicted"/>
<evidence type="ECO:0000313" key="9">
    <source>
        <dbReference type="Proteomes" id="UP000663889"/>
    </source>
</evidence>
<dbReference type="InterPro" id="IPR000242">
    <property type="entry name" value="PTP_cat"/>
</dbReference>
<comment type="caution">
    <text evidence="8">The sequence shown here is derived from an EMBL/GenBank/DDBJ whole genome shotgun (WGS) entry which is preliminary data.</text>
</comment>
<dbReference type="SMART" id="SM00194">
    <property type="entry name" value="PTPc"/>
    <property type="match status" value="1"/>
</dbReference>
<dbReference type="PROSITE" id="PS50056">
    <property type="entry name" value="TYR_PHOSPHATASE_2"/>
    <property type="match status" value="1"/>
</dbReference>
<dbReference type="InterPro" id="IPR000387">
    <property type="entry name" value="Tyr_Pase_dom"/>
</dbReference>
<keyword evidence="4" id="KW-0472">Membrane</keyword>
<evidence type="ECO:0000313" key="8">
    <source>
        <dbReference type="EMBL" id="CAF0962832.1"/>
    </source>
</evidence>
<dbReference type="InterPro" id="IPR050713">
    <property type="entry name" value="RTP_Phos/Ushers"/>
</dbReference>
<reference evidence="8" key="1">
    <citation type="submission" date="2021-02" db="EMBL/GenBank/DDBJ databases">
        <authorList>
            <person name="Nowell W R."/>
        </authorList>
    </citation>
    <scope>NUCLEOTIDE SEQUENCE</scope>
</reference>
<dbReference type="AlphaFoldDB" id="A0A814E4A7"/>
<evidence type="ECO:0000256" key="2">
    <source>
        <dbReference type="ARBA" id="ARBA00022989"/>
    </source>
</evidence>
<feature type="domain" description="Tyrosine specific protein phosphatases" evidence="7">
    <location>
        <begin position="1035"/>
        <end position="1110"/>
    </location>
</feature>
<dbReference type="PANTHER" id="PTHR46957">
    <property type="entry name" value="CYTOKINE RECEPTOR"/>
    <property type="match status" value="1"/>
</dbReference>
<keyword evidence="5" id="KW-0732">Signal</keyword>
<dbReference type="GO" id="GO:0016020">
    <property type="term" value="C:membrane"/>
    <property type="evidence" value="ECO:0007669"/>
    <property type="project" value="UniProtKB-SubCell"/>
</dbReference>
<dbReference type="GO" id="GO:0004725">
    <property type="term" value="F:protein tyrosine phosphatase activity"/>
    <property type="evidence" value="ECO:0007669"/>
    <property type="project" value="InterPro"/>
</dbReference>
<dbReference type="Proteomes" id="UP000663889">
    <property type="component" value="Unassembled WGS sequence"/>
</dbReference>
<dbReference type="PANTHER" id="PTHR46957:SF3">
    <property type="entry name" value="CYTOKINE RECEPTOR"/>
    <property type="match status" value="1"/>
</dbReference>
<gene>
    <name evidence="8" type="ORF">SEV965_LOCUS8857</name>
</gene>
<evidence type="ECO:0000256" key="4">
    <source>
        <dbReference type="SAM" id="Phobius"/>
    </source>
</evidence>
<dbReference type="SMART" id="SM00404">
    <property type="entry name" value="PTPc_motif"/>
    <property type="match status" value="1"/>
</dbReference>
<keyword evidence="1 4" id="KW-0812">Transmembrane</keyword>
<dbReference type="PROSITE" id="PS00383">
    <property type="entry name" value="TYR_PHOSPHATASE_1"/>
    <property type="match status" value="1"/>
</dbReference>
<name>A0A814E4A7_9BILA</name>
<evidence type="ECO:0000256" key="1">
    <source>
        <dbReference type="ARBA" id="ARBA00022692"/>
    </source>
</evidence>
<evidence type="ECO:0000256" key="5">
    <source>
        <dbReference type="SAM" id="SignalP"/>
    </source>
</evidence>
<evidence type="ECO:0008006" key="10">
    <source>
        <dbReference type="Google" id="ProtNLM"/>
    </source>
</evidence>
<dbReference type="InterPro" id="IPR029021">
    <property type="entry name" value="Prot-tyrosine_phosphatase-like"/>
</dbReference>
<keyword evidence="3" id="KW-0325">Glycoprotein</keyword>
<dbReference type="Gene3D" id="3.90.190.10">
    <property type="entry name" value="Protein tyrosine phosphatase superfamily"/>
    <property type="match status" value="1"/>
</dbReference>
<accession>A0A814E4A7</accession>
<dbReference type="Pfam" id="PF00102">
    <property type="entry name" value="Y_phosphatase"/>
    <property type="match status" value="1"/>
</dbReference>
<dbReference type="InterPro" id="IPR003595">
    <property type="entry name" value="Tyr_Pase_cat"/>
</dbReference>
<evidence type="ECO:0000256" key="3">
    <source>
        <dbReference type="ARBA" id="ARBA00023180"/>
    </source>
</evidence>
<evidence type="ECO:0000259" key="7">
    <source>
        <dbReference type="PROSITE" id="PS50056"/>
    </source>
</evidence>